<name>A0ABT6C6W7_9MICO</name>
<proteinExistence type="inferred from homology"/>
<dbReference type="InterPro" id="IPR006059">
    <property type="entry name" value="SBP"/>
</dbReference>
<organism evidence="5 6">
    <name type="scientific">Luteipulveratus flavus</name>
    <dbReference type="NCBI Taxonomy" id="3031728"/>
    <lineage>
        <taxon>Bacteria</taxon>
        <taxon>Bacillati</taxon>
        <taxon>Actinomycetota</taxon>
        <taxon>Actinomycetes</taxon>
        <taxon>Micrococcales</taxon>
        <taxon>Dermacoccaceae</taxon>
        <taxon>Luteipulveratus</taxon>
    </lineage>
</organism>
<dbReference type="InterPro" id="IPR050490">
    <property type="entry name" value="Bact_solute-bd_prot1"/>
</dbReference>
<dbReference type="EMBL" id="JAROAV010000028">
    <property type="protein sequence ID" value="MDF8264441.1"/>
    <property type="molecule type" value="Genomic_DNA"/>
</dbReference>
<dbReference type="PANTHER" id="PTHR43649:SF34">
    <property type="entry name" value="ABC TRANSPORTER PERIPLASMIC-BINDING PROTEIN YCJN-RELATED"/>
    <property type="match status" value="1"/>
</dbReference>
<dbReference type="PANTHER" id="PTHR43649">
    <property type="entry name" value="ARABINOSE-BINDING PROTEIN-RELATED"/>
    <property type="match status" value="1"/>
</dbReference>
<dbReference type="Gene3D" id="3.40.190.10">
    <property type="entry name" value="Periplasmic binding protein-like II"/>
    <property type="match status" value="1"/>
</dbReference>
<evidence type="ECO:0000256" key="2">
    <source>
        <dbReference type="ARBA" id="ARBA00022448"/>
    </source>
</evidence>
<sequence>MSAAIALVATGLSACAGSSARPADRLLVWSLEAQPDRVAVQQRMLAAFTKATGIRTELVAVDEGQLPQLIASAAQTGDLPDVVGSLPLGFVRQLDHFDVLDRSVATQVLDRLGRGTFAPRTVQMVTEGRQALAVPSDGWAQVLVYRKDLFQQAGLPAPTTYDAMMRAATRLTTGKQYGISIATDPADVFTQQTFESLALGNGCQLIDAKGTAQIDSPRCLRTWRTYRQLAGKVSPEGLQDVDSTRASYFAGQSAMVLWSTFILDELAGLRNDAVPTCGPCKRDKTWLAKHSGVVTAITGPDGGSGGFGEVSSWAAIKGGNTKGAAALMGYALGPGYTTWLGMAPEGKFPARLGPQPGSRQYVQDWSRLKSGVDTKKVLSTVYDAQTMQQVTGVWDHLDRWAIPENQGAVLGPTSAELPIAKAVAEMSNGSQSADGAARDARDAVDEIATSVS</sequence>
<dbReference type="SUPFAM" id="SSF53850">
    <property type="entry name" value="Periplasmic binding protein-like II"/>
    <property type="match status" value="1"/>
</dbReference>
<keyword evidence="6" id="KW-1185">Reference proteome</keyword>
<evidence type="ECO:0000256" key="4">
    <source>
        <dbReference type="SAM" id="MobiDB-lite"/>
    </source>
</evidence>
<comment type="similarity">
    <text evidence="1">Belongs to the bacterial solute-binding protein 1 family.</text>
</comment>
<keyword evidence="2" id="KW-0813">Transport</keyword>
<dbReference type="Proteomes" id="UP001528912">
    <property type="component" value="Unassembled WGS sequence"/>
</dbReference>
<dbReference type="Pfam" id="PF01547">
    <property type="entry name" value="SBP_bac_1"/>
    <property type="match status" value="1"/>
</dbReference>
<comment type="caution">
    <text evidence="5">The sequence shown here is derived from an EMBL/GenBank/DDBJ whole genome shotgun (WGS) entry which is preliminary data.</text>
</comment>
<evidence type="ECO:0000313" key="5">
    <source>
        <dbReference type="EMBL" id="MDF8264441.1"/>
    </source>
</evidence>
<reference evidence="5 6" key="1">
    <citation type="submission" date="2023-03" db="EMBL/GenBank/DDBJ databases">
        <title>YIM 133296 draft genome.</title>
        <authorList>
            <person name="Xiong L."/>
        </authorList>
    </citation>
    <scope>NUCLEOTIDE SEQUENCE [LARGE SCALE GENOMIC DNA]</scope>
    <source>
        <strain evidence="5 6">YIM 133296</strain>
    </source>
</reference>
<protein>
    <submittedName>
        <fullName evidence="5">Extracellular solute-binding protein</fullName>
    </submittedName>
</protein>
<keyword evidence="3" id="KW-0732">Signal</keyword>
<feature type="region of interest" description="Disordered" evidence="4">
    <location>
        <begin position="428"/>
        <end position="452"/>
    </location>
</feature>
<gene>
    <name evidence="5" type="ORF">P4R38_09315</name>
</gene>
<evidence type="ECO:0000256" key="3">
    <source>
        <dbReference type="ARBA" id="ARBA00022729"/>
    </source>
</evidence>
<evidence type="ECO:0000313" key="6">
    <source>
        <dbReference type="Proteomes" id="UP001528912"/>
    </source>
</evidence>
<dbReference type="RefSeq" id="WP_275237695.1">
    <property type="nucleotide sequence ID" value="NZ_JARFJC010000017.1"/>
</dbReference>
<accession>A0ABT6C6W7</accession>
<evidence type="ECO:0000256" key="1">
    <source>
        <dbReference type="ARBA" id="ARBA00008520"/>
    </source>
</evidence>